<evidence type="ECO:0000313" key="2">
    <source>
        <dbReference type="Proteomes" id="UP001385951"/>
    </source>
</evidence>
<accession>A0AAW0GI38</accession>
<organism evidence="1 2">
    <name type="scientific">Cerrena zonata</name>
    <dbReference type="NCBI Taxonomy" id="2478898"/>
    <lineage>
        <taxon>Eukaryota</taxon>
        <taxon>Fungi</taxon>
        <taxon>Dikarya</taxon>
        <taxon>Basidiomycota</taxon>
        <taxon>Agaricomycotina</taxon>
        <taxon>Agaricomycetes</taxon>
        <taxon>Polyporales</taxon>
        <taxon>Cerrenaceae</taxon>
        <taxon>Cerrena</taxon>
    </lineage>
</organism>
<comment type="caution">
    <text evidence="1">The sequence shown here is derived from an EMBL/GenBank/DDBJ whole genome shotgun (WGS) entry which is preliminary data.</text>
</comment>
<sequence length="472" mass="53295">MLIVIGMNDNRRLWQIPGVVCFKWSEGFLAFINGDGKIEIWRRTTDVEYHLGKPILTPILPPSRIATIPAQYKKADNRGVEYLTTPTYGNLRGKYTPHAFISTPSYALPQAFFLKYPVVSFIAATRPYTIHIYDIAEGAHIRSVDIEKMLESRGHPPSVMDVFFAKPPTDLCLSDTYVAVSFESFALIIAIRKADEQHFNPITIYETENPILVKKSAYHLNKVTLPQASRRPEGPSFILESGEESCTLDYIDTAGTLAMDHFEARLPPEDETSANAGALIVLSTLLQASATFVSLQMSQDERHLVMVTRSGLLYFLPDFNHVARGLKPLEQSIQRMNVGKPLTRVIYSRYSRRFAVKTGTGDTYIVDIEPMFHSPLSPLQTTPDLQNASIHRLADFRLSKLDTLFTCTEFTRSRLWLLWSPKTLFEVAKKRLGHAASKEDDPEDFDESSLLPAYDSSSFRYAVCFIDFMSGI</sequence>
<proteinExistence type="predicted"/>
<reference evidence="1 2" key="1">
    <citation type="submission" date="2022-09" db="EMBL/GenBank/DDBJ databases">
        <authorList>
            <person name="Palmer J.M."/>
        </authorList>
    </citation>
    <scope>NUCLEOTIDE SEQUENCE [LARGE SCALE GENOMIC DNA]</scope>
    <source>
        <strain evidence="1 2">DSM 7382</strain>
    </source>
</reference>
<evidence type="ECO:0000313" key="1">
    <source>
        <dbReference type="EMBL" id="KAK7689562.1"/>
    </source>
</evidence>
<dbReference type="Proteomes" id="UP001385951">
    <property type="component" value="Unassembled WGS sequence"/>
</dbReference>
<keyword evidence="2" id="KW-1185">Reference proteome</keyword>
<gene>
    <name evidence="1" type="ORF">QCA50_007354</name>
</gene>
<dbReference type="InterPro" id="IPR036322">
    <property type="entry name" value="WD40_repeat_dom_sf"/>
</dbReference>
<protein>
    <submittedName>
        <fullName evidence="1">Uncharacterized protein</fullName>
    </submittedName>
</protein>
<dbReference type="SUPFAM" id="SSF50978">
    <property type="entry name" value="WD40 repeat-like"/>
    <property type="match status" value="1"/>
</dbReference>
<name>A0AAW0GI38_9APHY</name>
<dbReference type="EMBL" id="JASBNA010000008">
    <property type="protein sequence ID" value="KAK7689562.1"/>
    <property type="molecule type" value="Genomic_DNA"/>
</dbReference>
<dbReference type="AlphaFoldDB" id="A0AAW0GI38"/>